<dbReference type="Proteomes" id="UP000001219">
    <property type="component" value="Chromosome"/>
</dbReference>
<dbReference type="AlphaFoldDB" id="D0L8M5"/>
<dbReference type="EMBL" id="CP001802">
    <property type="protein sequence ID" value="ACY21042.1"/>
    <property type="molecule type" value="Genomic_DNA"/>
</dbReference>
<evidence type="ECO:0008006" key="4">
    <source>
        <dbReference type="Google" id="ProtNLM"/>
    </source>
</evidence>
<sequence>MTQLTTDSPTLRSFATAQRAAATDTDADAARQRSAAIDLAITFGMIGAEFLSAVLHVLELYTQNLETTAQRHHALATDTDRADATYTTRDCDCARDLTARDERTTNTTEERMA</sequence>
<dbReference type="InterPro" id="IPR022536">
    <property type="entry name" value="EspC"/>
</dbReference>
<accession>D0L8M5</accession>
<organism evidence="2 3">
    <name type="scientific">Gordonia bronchialis (strain ATCC 25592 / DSM 43247 / BCRC 13721 / JCM 3198 / KCTC 3076 / NBRC 16047 / NCTC 10667)</name>
    <name type="common">Rhodococcus bronchialis</name>
    <dbReference type="NCBI Taxonomy" id="526226"/>
    <lineage>
        <taxon>Bacteria</taxon>
        <taxon>Bacillati</taxon>
        <taxon>Actinomycetota</taxon>
        <taxon>Actinomycetes</taxon>
        <taxon>Mycobacteriales</taxon>
        <taxon>Gordoniaceae</taxon>
        <taxon>Gordonia</taxon>
    </lineage>
</organism>
<evidence type="ECO:0000313" key="3">
    <source>
        <dbReference type="Proteomes" id="UP000001219"/>
    </source>
</evidence>
<feature type="compositionally biased region" description="Polar residues" evidence="1">
    <location>
        <begin position="1"/>
        <end position="13"/>
    </location>
</feature>
<name>D0L8M5_GORB4</name>
<proteinExistence type="predicted"/>
<dbReference type="STRING" id="526226.Gbro_1784"/>
<dbReference type="GO" id="GO:0009306">
    <property type="term" value="P:protein secretion"/>
    <property type="evidence" value="ECO:0007669"/>
    <property type="project" value="InterPro"/>
</dbReference>
<protein>
    <recommendedName>
        <fullName evidence="4">ESX-1 secretion-associated protein</fullName>
    </recommendedName>
</protein>
<feature type="region of interest" description="Disordered" evidence="1">
    <location>
        <begin position="1"/>
        <end position="28"/>
    </location>
</feature>
<reference evidence="3" key="1">
    <citation type="submission" date="2009-10" db="EMBL/GenBank/DDBJ databases">
        <title>The complete chromosome of Gordonia bronchialis DSM 43247.</title>
        <authorList>
            <consortium name="US DOE Joint Genome Institute (JGI-PGF)"/>
            <person name="Lucas S."/>
            <person name="Copeland A."/>
            <person name="Lapidus A."/>
            <person name="Glavina del Rio T."/>
            <person name="Dalin E."/>
            <person name="Tice H."/>
            <person name="Bruce D."/>
            <person name="Goodwin L."/>
            <person name="Pitluck S."/>
            <person name="Kyrpides N."/>
            <person name="Mavromatis K."/>
            <person name="Ivanova N."/>
            <person name="Ovchinnikova G."/>
            <person name="Saunders E."/>
            <person name="Brettin T."/>
            <person name="Detter J.C."/>
            <person name="Han C."/>
            <person name="Larimer F."/>
            <person name="Land M."/>
            <person name="Hauser L."/>
            <person name="Markowitz V."/>
            <person name="Cheng J.-F."/>
            <person name="Hugenholtz P."/>
            <person name="Woyke T."/>
            <person name="Wu D."/>
            <person name="Jando M."/>
            <person name="Schneider S."/>
            <person name="Goeker M."/>
            <person name="Klenk H.-P."/>
            <person name="Eisen J.A."/>
        </authorList>
    </citation>
    <scope>NUCLEOTIDE SEQUENCE [LARGE SCALE GENOMIC DNA]</scope>
    <source>
        <strain evidence="3">ATCC 25592 / DSM 43247 / BCRC 13721 / JCM 3198 / KCTC 3076 / NBRC 16047 / NCTC 10667</strain>
    </source>
</reference>
<dbReference type="RefSeq" id="WP_012833605.1">
    <property type="nucleotide sequence ID" value="NC_013441.1"/>
</dbReference>
<evidence type="ECO:0000313" key="2">
    <source>
        <dbReference type="EMBL" id="ACY21042.1"/>
    </source>
</evidence>
<dbReference type="HOGENOM" id="CLU_2129914_0_0_11"/>
<dbReference type="Pfam" id="PF10824">
    <property type="entry name" value="T7SS_ESX_EspC"/>
    <property type="match status" value="1"/>
</dbReference>
<feature type="compositionally biased region" description="Low complexity" evidence="1">
    <location>
        <begin position="15"/>
        <end position="24"/>
    </location>
</feature>
<dbReference type="OrthoDB" id="4381103at2"/>
<keyword evidence="3" id="KW-1185">Reference proteome</keyword>
<reference evidence="2 3" key="2">
    <citation type="journal article" date="2010" name="Stand. Genomic Sci.">
        <title>Complete genome sequence of Gordonia bronchialis type strain (3410).</title>
        <authorList>
            <person name="Ivanova N."/>
            <person name="Sikorski J."/>
            <person name="Jando M."/>
            <person name="Lapidus A."/>
            <person name="Nolan M."/>
            <person name="Lucas S."/>
            <person name="Del Rio T.G."/>
            <person name="Tice H."/>
            <person name="Copeland A."/>
            <person name="Cheng J.F."/>
            <person name="Chen F."/>
            <person name="Bruce D."/>
            <person name="Goodwin L."/>
            <person name="Pitluck S."/>
            <person name="Mavromatis K."/>
            <person name="Ovchinnikova G."/>
            <person name="Pati A."/>
            <person name="Chen A."/>
            <person name="Palaniappan K."/>
            <person name="Land M."/>
            <person name="Hauser L."/>
            <person name="Chang Y.J."/>
            <person name="Jeffries C.D."/>
            <person name="Chain P."/>
            <person name="Saunders E."/>
            <person name="Han C."/>
            <person name="Detter J.C."/>
            <person name="Brettin T."/>
            <person name="Rohde M."/>
            <person name="Goker M."/>
            <person name="Bristow J."/>
            <person name="Eisen J.A."/>
            <person name="Markowitz V."/>
            <person name="Hugenholtz P."/>
            <person name="Klenk H.P."/>
            <person name="Kyrpides N.C."/>
        </authorList>
    </citation>
    <scope>NUCLEOTIDE SEQUENCE [LARGE SCALE GENOMIC DNA]</scope>
    <source>
        <strain evidence="3">ATCC 25592 / DSM 43247 / BCRC 13721 / JCM 3198 / KCTC 3076 / NBRC 16047 / NCTC 10667</strain>
    </source>
</reference>
<gene>
    <name evidence="2" type="ordered locus">Gbro_1784</name>
</gene>
<evidence type="ECO:0000256" key="1">
    <source>
        <dbReference type="SAM" id="MobiDB-lite"/>
    </source>
</evidence>
<dbReference type="KEGG" id="gbr:Gbro_1784"/>